<feature type="region of interest" description="Disordered" evidence="1">
    <location>
        <begin position="1"/>
        <end position="30"/>
    </location>
</feature>
<dbReference type="AlphaFoldDB" id="A0A4C1U1W6"/>
<evidence type="ECO:0000313" key="3">
    <source>
        <dbReference type="Proteomes" id="UP000299102"/>
    </source>
</evidence>
<evidence type="ECO:0000313" key="2">
    <source>
        <dbReference type="EMBL" id="GBP20250.1"/>
    </source>
</evidence>
<dbReference type="EMBL" id="BGZK01000116">
    <property type="protein sequence ID" value="GBP20250.1"/>
    <property type="molecule type" value="Genomic_DNA"/>
</dbReference>
<proteinExistence type="predicted"/>
<reference evidence="2 3" key="1">
    <citation type="journal article" date="2019" name="Commun. Biol.">
        <title>The bagworm genome reveals a unique fibroin gene that provides high tensile strength.</title>
        <authorList>
            <person name="Kono N."/>
            <person name="Nakamura H."/>
            <person name="Ohtoshi R."/>
            <person name="Tomita M."/>
            <person name="Numata K."/>
            <person name="Arakawa K."/>
        </authorList>
    </citation>
    <scope>NUCLEOTIDE SEQUENCE [LARGE SCALE GENOMIC DNA]</scope>
</reference>
<evidence type="ECO:0000256" key="1">
    <source>
        <dbReference type="SAM" id="MobiDB-lite"/>
    </source>
</evidence>
<dbReference type="Proteomes" id="UP000299102">
    <property type="component" value="Unassembled WGS sequence"/>
</dbReference>
<name>A0A4C1U1W6_EUMVA</name>
<keyword evidence="3" id="KW-1185">Reference proteome</keyword>
<organism evidence="2 3">
    <name type="scientific">Eumeta variegata</name>
    <name type="common">Bagworm moth</name>
    <name type="synonym">Eumeta japonica</name>
    <dbReference type="NCBI Taxonomy" id="151549"/>
    <lineage>
        <taxon>Eukaryota</taxon>
        <taxon>Metazoa</taxon>
        <taxon>Ecdysozoa</taxon>
        <taxon>Arthropoda</taxon>
        <taxon>Hexapoda</taxon>
        <taxon>Insecta</taxon>
        <taxon>Pterygota</taxon>
        <taxon>Neoptera</taxon>
        <taxon>Endopterygota</taxon>
        <taxon>Lepidoptera</taxon>
        <taxon>Glossata</taxon>
        <taxon>Ditrysia</taxon>
        <taxon>Tineoidea</taxon>
        <taxon>Psychidae</taxon>
        <taxon>Oiketicinae</taxon>
        <taxon>Eumeta</taxon>
    </lineage>
</organism>
<sequence length="162" mass="17634">MDFNHSIVRDKNPELREKRGGRRPPPSNIRELFQKKSDTSYLIHAYSMRISSKGYFTKGYTWHAAFSLGLCKRTDAIHRHSVTPLPVRCPNSTQDAGDALGIHLGLRVSVGGDDCPLLDGSHPRFLIWFEVAACLVTAVGALGAPTPARAVRLLNSGASAPG</sequence>
<feature type="compositionally biased region" description="Basic and acidic residues" evidence="1">
    <location>
        <begin position="7"/>
        <end position="18"/>
    </location>
</feature>
<protein>
    <submittedName>
        <fullName evidence="2">Uncharacterized protein</fullName>
    </submittedName>
</protein>
<accession>A0A4C1U1W6</accession>
<comment type="caution">
    <text evidence="2">The sequence shown here is derived from an EMBL/GenBank/DDBJ whole genome shotgun (WGS) entry which is preliminary data.</text>
</comment>
<gene>
    <name evidence="2" type="ORF">EVAR_82123_1</name>
</gene>